<organism evidence="14 15">
    <name type="scientific">Stephania japonica</name>
    <dbReference type="NCBI Taxonomy" id="461633"/>
    <lineage>
        <taxon>Eukaryota</taxon>
        <taxon>Viridiplantae</taxon>
        <taxon>Streptophyta</taxon>
        <taxon>Embryophyta</taxon>
        <taxon>Tracheophyta</taxon>
        <taxon>Spermatophyta</taxon>
        <taxon>Magnoliopsida</taxon>
        <taxon>Ranunculales</taxon>
        <taxon>Menispermaceae</taxon>
        <taxon>Menispermoideae</taxon>
        <taxon>Cissampelideae</taxon>
        <taxon>Stephania</taxon>
    </lineage>
</organism>
<dbReference type="PANTHER" id="PTHR24282:SF255">
    <property type="entry name" value="CYTOCHROME P450 72A11-RELATED"/>
    <property type="match status" value="1"/>
</dbReference>
<evidence type="ECO:0000256" key="11">
    <source>
        <dbReference type="PIRSR" id="PIRSR602401-1"/>
    </source>
</evidence>
<dbReference type="GO" id="GO:0005506">
    <property type="term" value="F:iron ion binding"/>
    <property type="evidence" value="ECO:0007669"/>
    <property type="project" value="InterPro"/>
</dbReference>
<protein>
    <recommendedName>
        <fullName evidence="16">Cytochrome P450</fullName>
    </recommendedName>
</protein>
<feature type="binding site" description="axial binding residue" evidence="11">
    <location>
        <position position="490"/>
    </location>
    <ligand>
        <name>heme</name>
        <dbReference type="ChEBI" id="CHEBI:30413"/>
    </ligand>
    <ligandPart>
        <name>Fe</name>
        <dbReference type="ChEBI" id="CHEBI:18248"/>
    </ligandPart>
</feature>
<keyword evidence="15" id="KW-1185">Reference proteome</keyword>
<dbReference type="SUPFAM" id="SSF48264">
    <property type="entry name" value="Cytochrome P450"/>
    <property type="match status" value="1"/>
</dbReference>
<dbReference type="Proteomes" id="UP001417504">
    <property type="component" value="Unassembled WGS sequence"/>
</dbReference>
<dbReference type="EMBL" id="JBBNAE010000011">
    <property type="protein sequence ID" value="KAK9085232.1"/>
    <property type="molecule type" value="Genomic_DNA"/>
</dbReference>
<dbReference type="InterPro" id="IPR036396">
    <property type="entry name" value="Cyt_P450_sf"/>
</dbReference>
<evidence type="ECO:0000313" key="15">
    <source>
        <dbReference type="Proteomes" id="UP001417504"/>
    </source>
</evidence>
<dbReference type="GO" id="GO:0016020">
    <property type="term" value="C:membrane"/>
    <property type="evidence" value="ECO:0007669"/>
    <property type="project" value="UniProtKB-SubCell"/>
</dbReference>
<dbReference type="GO" id="GO:0016705">
    <property type="term" value="F:oxidoreductase activity, acting on paired donors, with incorporation or reduction of molecular oxygen"/>
    <property type="evidence" value="ECO:0007669"/>
    <property type="project" value="InterPro"/>
</dbReference>
<keyword evidence="9 12" id="KW-0503">Monooxygenase</keyword>
<evidence type="ECO:0000256" key="8">
    <source>
        <dbReference type="ARBA" id="ARBA00023004"/>
    </source>
</evidence>
<keyword evidence="8 11" id="KW-0408">Iron</keyword>
<sequence>MVELGNIVVGSISYVLIFVVYKVWVSIWWRPKKMERQLKRQGVKGTPYKLLHGDLKESSEALAQACSSAMPISHSHSIAARAMPYVHRTVQKYGPCTGGAGSESSPRITGQGQGGDYLCPAGKVTYFWAGVTPRIIVADQEMLKDILSNKSGDFPKPDTNPLTKLLVTGFATYNGEKWAKHKKIIQPAFHFDKLKVMFHSIHGSCSDMIKRWEKLEESNASFEIDVWPEFLKLTGDIISKTGFGSNFEDGRRIFQILKELSDLAIQTFQSVYIPGFKFIPTKRNTRMKKLEKEFRDSIMEKINKRVGQSHNEDLLGMLLESNSEFQKLENSKNAGMTITDIIDECKLFYIAGHETTSSLLTWTIVLLSYYPEWQARARDEVLQVFNSGSKLDFDALNHLKIVTMILNEVMRVYPPVILLLRNSHKEMRVGKITLPAGVQIGLPILLVHHDRELWGDDVDEFKPERFAGGVSNATNNQPCYFPFSWGPRGCIGQSYAMLEAKLAVAMILLNFSFELSPTYVHAPSSTLVLYPQHGAHITFHKL</sequence>
<gene>
    <name evidence="14" type="ORF">Sjap_025643</name>
</gene>
<comment type="similarity">
    <text evidence="2 12">Belongs to the cytochrome P450 family.</text>
</comment>
<evidence type="ECO:0000256" key="13">
    <source>
        <dbReference type="SAM" id="Phobius"/>
    </source>
</evidence>
<dbReference type="GO" id="GO:0044550">
    <property type="term" value="P:secondary metabolite biosynthetic process"/>
    <property type="evidence" value="ECO:0007669"/>
    <property type="project" value="UniProtKB-ARBA"/>
</dbReference>
<evidence type="ECO:0000256" key="4">
    <source>
        <dbReference type="ARBA" id="ARBA00022692"/>
    </source>
</evidence>
<dbReference type="PROSITE" id="PS00086">
    <property type="entry name" value="CYTOCHROME_P450"/>
    <property type="match status" value="1"/>
</dbReference>
<evidence type="ECO:0000256" key="12">
    <source>
        <dbReference type="RuleBase" id="RU000461"/>
    </source>
</evidence>
<feature type="transmembrane region" description="Helical" evidence="13">
    <location>
        <begin position="6"/>
        <end position="29"/>
    </location>
</feature>
<evidence type="ECO:0000256" key="10">
    <source>
        <dbReference type="ARBA" id="ARBA00023136"/>
    </source>
</evidence>
<dbReference type="PRINTS" id="PR00463">
    <property type="entry name" value="EP450I"/>
</dbReference>
<keyword evidence="10 13" id="KW-0472">Membrane</keyword>
<dbReference type="InterPro" id="IPR017972">
    <property type="entry name" value="Cyt_P450_CS"/>
</dbReference>
<evidence type="ECO:0000256" key="1">
    <source>
        <dbReference type="ARBA" id="ARBA00004370"/>
    </source>
</evidence>
<proteinExistence type="inferred from homology"/>
<dbReference type="InterPro" id="IPR001128">
    <property type="entry name" value="Cyt_P450"/>
</dbReference>
<dbReference type="Pfam" id="PF00067">
    <property type="entry name" value="p450"/>
    <property type="match status" value="1"/>
</dbReference>
<evidence type="ECO:0000256" key="2">
    <source>
        <dbReference type="ARBA" id="ARBA00010617"/>
    </source>
</evidence>
<dbReference type="AlphaFoldDB" id="A0AAP0E6H7"/>
<evidence type="ECO:0000256" key="9">
    <source>
        <dbReference type="ARBA" id="ARBA00023033"/>
    </source>
</evidence>
<dbReference type="PRINTS" id="PR00385">
    <property type="entry name" value="P450"/>
</dbReference>
<evidence type="ECO:0000256" key="6">
    <source>
        <dbReference type="ARBA" id="ARBA00022989"/>
    </source>
</evidence>
<keyword evidence="6 13" id="KW-1133">Transmembrane helix</keyword>
<evidence type="ECO:0000256" key="3">
    <source>
        <dbReference type="ARBA" id="ARBA00022617"/>
    </source>
</evidence>
<reference evidence="14 15" key="1">
    <citation type="submission" date="2024-01" db="EMBL/GenBank/DDBJ databases">
        <title>Genome assemblies of Stephania.</title>
        <authorList>
            <person name="Yang L."/>
        </authorList>
    </citation>
    <scope>NUCLEOTIDE SEQUENCE [LARGE SCALE GENOMIC DNA]</scope>
    <source>
        <strain evidence="14">QJT</strain>
        <tissue evidence="14">Leaf</tissue>
    </source>
</reference>
<keyword evidence="5 11" id="KW-0479">Metal-binding</keyword>
<comment type="cofactor">
    <cofactor evidence="11">
        <name>heme</name>
        <dbReference type="ChEBI" id="CHEBI:30413"/>
    </cofactor>
</comment>
<dbReference type="GO" id="GO:0020037">
    <property type="term" value="F:heme binding"/>
    <property type="evidence" value="ECO:0007669"/>
    <property type="project" value="InterPro"/>
</dbReference>
<dbReference type="PANTHER" id="PTHR24282">
    <property type="entry name" value="CYTOCHROME P450 FAMILY MEMBER"/>
    <property type="match status" value="1"/>
</dbReference>
<comment type="caution">
    <text evidence="14">The sequence shown here is derived from an EMBL/GenBank/DDBJ whole genome shotgun (WGS) entry which is preliminary data.</text>
</comment>
<dbReference type="InterPro" id="IPR002401">
    <property type="entry name" value="Cyt_P450_E_grp-I"/>
</dbReference>
<evidence type="ECO:0000313" key="14">
    <source>
        <dbReference type="EMBL" id="KAK9085232.1"/>
    </source>
</evidence>
<evidence type="ECO:0008006" key="16">
    <source>
        <dbReference type="Google" id="ProtNLM"/>
    </source>
</evidence>
<dbReference type="Gene3D" id="1.10.630.10">
    <property type="entry name" value="Cytochrome P450"/>
    <property type="match status" value="1"/>
</dbReference>
<evidence type="ECO:0000256" key="7">
    <source>
        <dbReference type="ARBA" id="ARBA00023002"/>
    </source>
</evidence>
<accession>A0AAP0E6H7</accession>
<keyword evidence="7 12" id="KW-0560">Oxidoreductase</keyword>
<evidence type="ECO:0000256" key="5">
    <source>
        <dbReference type="ARBA" id="ARBA00022723"/>
    </source>
</evidence>
<keyword evidence="3 11" id="KW-0349">Heme</keyword>
<dbReference type="InterPro" id="IPR050665">
    <property type="entry name" value="Cytochrome_P450_Monooxygen"/>
</dbReference>
<comment type="subcellular location">
    <subcellularLocation>
        <location evidence="1">Membrane</location>
    </subcellularLocation>
</comment>
<keyword evidence="4 13" id="KW-0812">Transmembrane</keyword>
<name>A0AAP0E6H7_9MAGN</name>
<dbReference type="GO" id="GO:0004497">
    <property type="term" value="F:monooxygenase activity"/>
    <property type="evidence" value="ECO:0007669"/>
    <property type="project" value="UniProtKB-KW"/>
</dbReference>